<organism evidence="3 4">
    <name type="scientific">Candidatus Corynebacterium gallistercoris</name>
    <dbReference type="NCBI Taxonomy" id="2838530"/>
    <lineage>
        <taxon>Bacteria</taxon>
        <taxon>Bacillati</taxon>
        <taxon>Actinomycetota</taxon>
        <taxon>Actinomycetes</taxon>
        <taxon>Mycobacteriales</taxon>
        <taxon>Corynebacteriaceae</taxon>
        <taxon>Corynebacterium</taxon>
    </lineage>
</organism>
<sequence length="236" mass="26202">MTTKPRPLRRGRTGGHATESTPLAVVGVKPPGSDSRPGSAAVWIAPGVVEGLIQPLAGSTLTKQRRNWVQDAHISLRPPEVDDRAVWGRWEGDLVIGGDGKTALITLVERTTRFVLIRRLPVEHDSKTVTTELADMVTELNKPGMWKSITWDQGVEMAKYKQSFKVDPDVRVFFADPHSPWQRGTDENTNRNIREFFPKGTDFSQVSDKEVEICQESLNTRARVVLGGLKCPGFCS</sequence>
<dbReference type="AlphaFoldDB" id="A0A9D1RWB5"/>
<accession>A0A9D1RWB5</accession>
<protein>
    <submittedName>
        <fullName evidence="3">IS30 family transposase</fullName>
    </submittedName>
</protein>
<dbReference type="NCBIfam" id="NF033563">
    <property type="entry name" value="transpos_IS30"/>
    <property type="match status" value="1"/>
</dbReference>
<comment type="caution">
    <text evidence="3">The sequence shown here is derived from an EMBL/GenBank/DDBJ whole genome shotgun (WGS) entry which is preliminary data.</text>
</comment>
<dbReference type="Proteomes" id="UP000824189">
    <property type="component" value="Unassembled WGS sequence"/>
</dbReference>
<dbReference type="InterPro" id="IPR053392">
    <property type="entry name" value="Transposase_IS30-like"/>
</dbReference>
<dbReference type="Gene3D" id="3.30.420.10">
    <property type="entry name" value="Ribonuclease H-like superfamily/Ribonuclease H"/>
    <property type="match status" value="1"/>
</dbReference>
<dbReference type="SUPFAM" id="SSF53098">
    <property type="entry name" value="Ribonuclease H-like"/>
    <property type="match status" value="1"/>
</dbReference>
<dbReference type="InterPro" id="IPR051917">
    <property type="entry name" value="Transposase-Integrase"/>
</dbReference>
<dbReference type="PANTHER" id="PTHR10948:SF23">
    <property type="entry name" value="TRANSPOSASE INSI FOR INSERTION SEQUENCE ELEMENT IS30A-RELATED"/>
    <property type="match status" value="1"/>
</dbReference>
<dbReference type="EMBL" id="DXFZ01000002">
    <property type="protein sequence ID" value="HIW94869.1"/>
    <property type="molecule type" value="Genomic_DNA"/>
</dbReference>
<proteinExistence type="predicted"/>
<feature type="region of interest" description="Disordered" evidence="1">
    <location>
        <begin position="1"/>
        <end position="38"/>
    </location>
</feature>
<dbReference type="PROSITE" id="PS50994">
    <property type="entry name" value="INTEGRASE"/>
    <property type="match status" value="1"/>
</dbReference>
<name>A0A9D1RWB5_9CORY</name>
<gene>
    <name evidence="3" type="ORF">H9867_00030</name>
</gene>
<dbReference type="InterPro" id="IPR001584">
    <property type="entry name" value="Integrase_cat-core"/>
</dbReference>
<feature type="compositionally biased region" description="Basic residues" evidence="1">
    <location>
        <begin position="1"/>
        <end position="13"/>
    </location>
</feature>
<reference evidence="3" key="1">
    <citation type="journal article" date="2021" name="PeerJ">
        <title>Extensive microbial diversity within the chicken gut microbiome revealed by metagenomics and culture.</title>
        <authorList>
            <person name="Gilroy R."/>
            <person name="Ravi A."/>
            <person name="Getino M."/>
            <person name="Pursley I."/>
            <person name="Horton D.L."/>
            <person name="Alikhan N.F."/>
            <person name="Baker D."/>
            <person name="Gharbi K."/>
            <person name="Hall N."/>
            <person name="Watson M."/>
            <person name="Adriaenssens E.M."/>
            <person name="Foster-Nyarko E."/>
            <person name="Jarju S."/>
            <person name="Secka A."/>
            <person name="Antonio M."/>
            <person name="Oren A."/>
            <person name="Chaudhuri R.R."/>
            <person name="La Ragione R."/>
            <person name="Hildebrand F."/>
            <person name="Pallen M.J."/>
        </authorList>
    </citation>
    <scope>NUCLEOTIDE SEQUENCE</scope>
    <source>
        <strain evidence="3">4376</strain>
    </source>
</reference>
<feature type="domain" description="Integrase catalytic" evidence="2">
    <location>
        <begin position="74"/>
        <end position="236"/>
    </location>
</feature>
<dbReference type="GO" id="GO:0005829">
    <property type="term" value="C:cytosol"/>
    <property type="evidence" value="ECO:0007669"/>
    <property type="project" value="TreeGrafter"/>
</dbReference>
<evidence type="ECO:0000259" key="2">
    <source>
        <dbReference type="PROSITE" id="PS50994"/>
    </source>
</evidence>
<reference evidence="3" key="2">
    <citation type="submission" date="2021-04" db="EMBL/GenBank/DDBJ databases">
        <authorList>
            <person name="Gilroy R."/>
        </authorList>
    </citation>
    <scope>NUCLEOTIDE SEQUENCE</scope>
    <source>
        <strain evidence="3">4376</strain>
    </source>
</reference>
<dbReference type="GO" id="GO:0015074">
    <property type="term" value="P:DNA integration"/>
    <property type="evidence" value="ECO:0007669"/>
    <property type="project" value="InterPro"/>
</dbReference>
<evidence type="ECO:0000313" key="3">
    <source>
        <dbReference type="EMBL" id="HIW94869.1"/>
    </source>
</evidence>
<dbReference type="GO" id="GO:0032196">
    <property type="term" value="P:transposition"/>
    <property type="evidence" value="ECO:0007669"/>
    <property type="project" value="TreeGrafter"/>
</dbReference>
<evidence type="ECO:0000256" key="1">
    <source>
        <dbReference type="SAM" id="MobiDB-lite"/>
    </source>
</evidence>
<dbReference type="PANTHER" id="PTHR10948">
    <property type="entry name" value="TRANSPOSASE"/>
    <property type="match status" value="1"/>
</dbReference>
<dbReference type="InterPro" id="IPR036397">
    <property type="entry name" value="RNaseH_sf"/>
</dbReference>
<dbReference type="GO" id="GO:0003676">
    <property type="term" value="F:nucleic acid binding"/>
    <property type="evidence" value="ECO:0007669"/>
    <property type="project" value="InterPro"/>
</dbReference>
<dbReference type="InterPro" id="IPR012337">
    <property type="entry name" value="RNaseH-like_sf"/>
</dbReference>
<evidence type="ECO:0000313" key="4">
    <source>
        <dbReference type="Proteomes" id="UP000824189"/>
    </source>
</evidence>
<dbReference type="Pfam" id="PF00665">
    <property type="entry name" value="rve"/>
    <property type="match status" value="1"/>
</dbReference>
<dbReference type="GO" id="GO:0004803">
    <property type="term" value="F:transposase activity"/>
    <property type="evidence" value="ECO:0007669"/>
    <property type="project" value="TreeGrafter"/>
</dbReference>